<dbReference type="PANTHER" id="PTHR47331">
    <property type="entry name" value="PHD-TYPE DOMAIN-CONTAINING PROTEIN"/>
    <property type="match status" value="1"/>
</dbReference>
<feature type="non-terminal residue" evidence="1">
    <location>
        <position position="1"/>
    </location>
</feature>
<dbReference type="Pfam" id="PF05380">
    <property type="entry name" value="Peptidase_A17"/>
    <property type="match status" value="1"/>
</dbReference>
<dbReference type="InterPro" id="IPR008042">
    <property type="entry name" value="Retrotrans_Pao"/>
</dbReference>
<proteinExistence type="predicted"/>
<evidence type="ECO:0000313" key="1">
    <source>
        <dbReference type="EMBL" id="OON15417.1"/>
    </source>
</evidence>
<dbReference type="EMBL" id="KV904926">
    <property type="protein sequence ID" value="OON15417.1"/>
    <property type="molecule type" value="Genomic_DNA"/>
</dbReference>
<keyword evidence="2" id="KW-1185">Reference proteome</keyword>
<accession>A0A1S8WLU2</accession>
<protein>
    <submittedName>
        <fullName evidence="1">Uncharacterized protein</fullName>
    </submittedName>
</protein>
<name>A0A1S8WLU2_OPIVI</name>
<reference evidence="1 2" key="1">
    <citation type="submission" date="2015-03" db="EMBL/GenBank/DDBJ databases">
        <title>Draft genome of the nematode, Opisthorchis viverrini.</title>
        <authorList>
            <person name="Mitreva M."/>
        </authorList>
    </citation>
    <scope>NUCLEOTIDE SEQUENCE [LARGE SCALE GENOMIC DNA]</scope>
    <source>
        <strain evidence="1">Khon Kaen</strain>
    </source>
</reference>
<dbReference type="Proteomes" id="UP000243686">
    <property type="component" value="Unassembled WGS sequence"/>
</dbReference>
<evidence type="ECO:0000313" key="2">
    <source>
        <dbReference type="Proteomes" id="UP000243686"/>
    </source>
</evidence>
<sequence length="203" mass="22999">SPVTKGDILSCRDFLYDTSECVAPLLLQQGRCQDGFVDQTLAEMKNLIKVFMTLGIIGVVTSKVPSHLLSLDESNLNKFGSGAIDYLRCESLRQVHCSFLMGESRVVRFRSLTIPRLELQVAVFTVGPMCHLVKQIKVPFDHIYFWTHSLLKRWIQGPELLKIGEPKTNVEQLHYKPTNLALEQATTFSVNTTIKLPNTIHRE</sequence>
<gene>
    <name evidence="1" type="ORF">X801_08782</name>
</gene>
<dbReference type="AlphaFoldDB" id="A0A1S8WLU2"/>
<organism evidence="1 2">
    <name type="scientific">Opisthorchis viverrini</name>
    <name type="common">Southeast Asian liver fluke</name>
    <dbReference type="NCBI Taxonomy" id="6198"/>
    <lineage>
        <taxon>Eukaryota</taxon>
        <taxon>Metazoa</taxon>
        <taxon>Spiralia</taxon>
        <taxon>Lophotrochozoa</taxon>
        <taxon>Platyhelminthes</taxon>
        <taxon>Trematoda</taxon>
        <taxon>Digenea</taxon>
        <taxon>Opisthorchiida</taxon>
        <taxon>Opisthorchiata</taxon>
        <taxon>Opisthorchiidae</taxon>
        <taxon>Opisthorchis</taxon>
    </lineage>
</organism>